<evidence type="ECO:0000256" key="5">
    <source>
        <dbReference type="ARBA" id="ARBA00022363"/>
    </source>
</evidence>
<evidence type="ECO:0000256" key="11">
    <source>
        <dbReference type="ARBA" id="ARBA00023014"/>
    </source>
</evidence>
<dbReference type="Gene3D" id="3.20.20.70">
    <property type="entry name" value="Aldolase class I"/>
    <property type="match status" value="1"/>
</dbReference>
<comment type="catalytic activity">
    <reaction evidence="1">
        <text>L-lysine = D-beta-lysine</text>
        <dbReference type="Rhea" id="RHEA:44148"/>
        <dbReference type="ChEBI" id="CHEBI:32551"/>
        <dbReference type="ChEBI" id="CHEBI:84138"/>
    </reaction>
</comment>
<evidence type="ECO:0000256" key="9">
    <source>
        <dbReference type="ARBA" id="ARBA00022898"/>
    </source>
</evidence>
<evidence type="ECO:0000256" key="6">
    <source>
        <dbReference type="ARBA" id="ARBA00022485"/>
    </source>
</evidence>
<evidence type="ECO:0000256" key="3">
    <source>
        <dbReference type="ARBA" id="ARBA00001966"/>
    </source>
</evidence>
<evidence type="ECO:0000259" key="16">
    <source>
        <dbReference type="PROSITE" id="PS51918"/>
    </source>
</evidence>
<feature type="modified residue" description="N6-(pyridoxal phosphate)lysine" evidence="15">
    <location>
        <position position="334"/>
    </location>
</feature>
<dbReference type="InterPro" id="IPR013785">
    <property type="entry name" value="Aldolase_TIM"/>
</dbReference>
<keyword evidence="8 14" id="KW-0479">Metal-binding</keyword>
<dbReference type="AlphaFoldDB" id="A1WYI2"/>
<evidence type="ECO:0000256" key="13">
    <source>
        <dbReference type="ARBA" id="ARBA00030756"/>
    </source>
</evidence>
<keyword evidence="6 14" id="KW-0004">4Fe-4S</keyword>
<dbReference type="NCBIfam" id="TIGR00238">
    <property type="entry name" value="KamA family radical SAM protein"/>
    <property type="match status" value="1"/>
</dbReference>
<reference evidence="17 18" key="2">
    <citation type="journal article" date="2013" name="Stand. Genomic Sci.">
        <title>Complete genome sequence of Halorhodospira halophila SL1.</title>
        <authorList>
            <person name="Challacombe J.F."/>
            <person name="Majid S."/>
            <person name="Deole R."/>
            <person name="Brettin T.S."/>
            <person name="Bruce D."/>
            <person name="Delano S.F."/>
            <person name="Detter J.C."/>
            <person name="Gleasner C.D."/>
            <person name="Han C.S."/>
            <person name="Misra M."/>
            <person name="Reitenga K.G."/>
            <person name="Mikhailova N."/>
            <person name="Woyke T."/>
            <person name="Pitluck S."/>
            <person name="Nolan M."/>
            <person name="Land M.L."/>
            <person name="Saunders E."/>
            <person name="Tapia R."/>
            <person name="Lapidus A."/>
            <person name="Ivanova N."/>
            <person name="Hoff W.D."/>
        </authorList>
    </citation>
    <scope>NUCLEOTIDE SEQUENCE [LARGE SCALE GENOMIC DNA]</scope>
    <source>
        <strain evidence="18">DSM 244 / SL1</strain>
    </source>
</reference>
<dbReference type="EMBL" id="CP000544">
    <property type="protein sequence ID" value="ABM62744.1"/>
    <property type="molecule type" value="Genomic_DNA"/>
</dbReference>
<keyword evidence="12 17" id="KW-0413">Isomerase</keyword>
<evidence type="ECO:0000313" key="18">
    <source>
        <dbReference type="Proteomes" id="UP000000647"/>
    </source>
</evidence>
<organism evidence="17 18">
    <name type="scientific">Halorhodospira halophila (strain DSM 244 / SL1)</name>
    <name type="common">Ectothiorhodospira halophila (strain DSM 244 / SL1)</name>
    <dbReference type="NCBI Taxonomy" id="349124"/>
    <lineage>
        <taxon>Bacteria</taxon>
        <taxon>Pseudomonadati</taxon>
        <taxon>Pseudomonadota</taxon>
        <taxon>Gammaproteobacteria</taxon>
        <taxon>Chromatiales</taxon>
        <taxon>Ectothiorhodospiraceae</taxon>
        <taxon>Halorhodospira</taxon>
    </lineage>
</organism>
<accession>A1WYI2</accession>
<dbReference type="InterPro" id="IPR022462">
    <property type="entry name" value="EpmB"/>
</dbReference>
<protein>
    <recommendedName>
        <fullName evidence="5">L-lysine 2,3-aminomutase</fullName>
    </recommendedName>
    <alternativeName>
        <fullName evidence="13">EF-P post-translational modification enzyme B</fullName>
    </alternativeName>
</protein>
<dbReference type="SUPFAM" id="SSF102114">
    <property type="entry name" value="Radical SAM enzymes"/>
    <property type="match status" value="1"/>
</dbReference>
<dbReference type="CDD" id="cd01335">
    <property type="entry name" value="Radical_SAM"/>
    <property type="match status" value="1"/>
</dbReference>
<name>A1WYI2_HALHL</name>
<evidence type="ECO:0000256" key="4">
    <source>
        <dbReference type="ARBA" id="ARBA00008703"/>
    </source>
</evidence>
<dbReference type="HOGENOM" id="CLU_032161_2_0_6"/>
<dbReference type="InterPro" id="IPR003739">
    <property type="entry name" value="Lys_aminomutase/Glu_NH3_mut"/>
</dbReference>
<dbReference type="GO" id="GO:0046872">
    <property type="term" value="F:metal ion binding"/>
    <property type="evidence" value="ECO:0007669"/>
    <property type="project" value="UniProtKB-KW"/>
</dbReference>
<dbReference type="InterPro" id="IPR058240">
    <property type="entry name" value="rSAM_sf"/>
</dbReference>
<dbReference type="PROSITE" id="PS51918">
    <property type="entry name" value="RADICAL_SAM"/>
    <property type="match status" value="1"/>
</dbReference>
<dbReference type="PIRSF" id="PIRSF004911">
    <property type="entry name" value="DUF160"/>
    <property type="match status" value="1"/>
</dbReference>
<dbReference type="SFLD" id="SFLDG01070">
    <property type="entry name" value="PLP-dependent"/>
    <property type="match status" value="1"/>
</dbReference>
<dbReference type="Proteomes" id="UP000000647">
    <property type="component" value="Chromosome"/>
</dbReference>
<dbReference type="InterPro" id="IPR007197">
    <property type="entry name" value="rSAM"/>
</dbReference>
<feature type="binding site" evidence="14">
    <location>
        <position position="130"/>
    </location>
    <ligand>
        <name>[4Fe-4S] cluster</name>
        <dbReference type="ChEBI" id="CHEBI:49883"/>
        <note>4Fe-4S-S-AdoMet</note>
    </ligand>
</feature>
<evidence type="ECO:0000256" key="7">
    <source>
        <dbReference type="ARBA" id="ARBA00022691"/>
    </source>
</evidence>
<keyword evidence="7" id="KW-0949">S-adenosyl-L-methionine</keyword>
<feature type="domain" description="Radical SAM core" evidence="16">
    <location>
        <begin position="112"/>
        <end position="331"/>
    </location>
</feature>
<dbReference type="OrthoDB" id="9770937at2"/>
<dbReference type="KEGG" id="hha:Hhal_1980"/>
<feature type="binding site" evidence="14">
    <location>
        <position position="126"/>
    </location>
    <ligand>
        <name>[4Fe-4S] cluster</name>
        <dbReference type="ChEBI" id="CHEBI:49883"/>
        <note>4Fe-4S-S-AdoMet</note>
    </ligand>
</feature>
<evidence type="ECO:0000256" key="2">
    <source>
        <dbReference type="ARBA" id="ARBA00001933"/>
    </source>
</evidence>
<evidence type="ECO:0000256" key="12">
    <source>
        <dbReference type="ARBA" id="ARBA00023235"/>
    </source>
</evidence>
<dbReference type="eggNOG" id="COG1509">
    <property type="taxonomic scope" value="Bacteria"/>
</dbReference>
<evidence type="ECO:0000256" key="8">
    <source>
        <dbReference type="ARBA" id="ARBA00022723"/>
    </source>
</evidence>
<dbReference type="PANTHER" id="PTHR30538">
    <property type="entry name" value="LYSINE 2,3-AMINOMUTASE-RELATED"/>
    <property type="match status" value="1"/>
</dbReference>
<dbReference type="SFLD" id="SFLDS00029">
    <property type="entry name" value="Radical_SAM"/>
    <property type="match status" value="1"/>
</dbReference>
<keyword evidence="11 14" id="KW-0411">Iron-sulfur</keyword>
<dbReference type="PANTHER" id="PTHR30538:SF1">
    <property type="entry name" value="L-LYSINE 2,3-AMINOMUTASE"/>
    <property type="match status" value="1"/>
</dbReference>
<dbReference type="STRING" id="349124.Hhal_1980"/>
<keyword evidence="10" id="KW-0408">Iron</keyword>
<feature type="binding site" evidence="14">
    <location>
        <position position="133"/>
    </location>
    <ligand>
        <name>[4Fe-4S] cluster</name>
        <dbReference type="ChEBI" id="CHEBI:49883"/>
        <note>4Fe-4S-S-AdoMet</note>
    </ligand>
</feature>
<comment type="cofactor">
    <cofactor evidence="3">
        <name>[4Fe-4S] cluster</name>
        <dbReference type="ChEBI" id="CHEBI:49883"/>
    </cofactor>
</comment>
<dbReference type="Pfam" id="PF04055">
    <property type="entry name" value="Radical_SAM"/>
    <property type="match status" value="1"/>
</dbReference>
<sequence length="342" mass="37606">MLTDTARQPKPGRERRAAERWRQELIGAIRQPEELLRRLDLPESLLAPAEQAARTFPMRVPVPYLARIRPGDPNDPLLRQVLPIGAELETHPGYTADPLAEQGARTGSGVLQKYNGRSLLIATGGCAIHCRYCFRRCFPYNREAGWRTALDQLEQHGAPEEVILSGGDPLLLDDQALGACLERLGRIAAVRRVRIHTRLPVVIPSRVTAALARHLGQIRLQSVIVVHANHPREIDAEVSSALARLRNVCSTVLNQTVLLRGVNDDTATLASLSERLFAADVLPYYLHLLDPVAGAAHFDVDAKTGQRLWAELARSLPGYLVPRLAREEPGAAAKTVITPDAP</sequence>
<dbReference type="RefSeq" id="WP_011814766.1">
    <property type="nucleotide sequence ID" value="NC_008789.1"/>
</dbReference>
<evidence type="ECO:0000256" key="10">
    <source>
        <dbReference type="ARBA" id="ARBA00023004"/>
    </source>
</evidence>
<evidence type="ECO:0000256" key="14">
    <source>
        <dbReference type="PIRSR" id="PIRSR004911-1"/>
    </source>
</evidence>
<dbReference type="SFLD" id="SFLDF00314">
    <property type="entry name" value="L-lysine_2_3-aminomutase_(yjeK"/>
    <property type="match status" value="1"/>
</dbReference>
<evidence type="ECO:0000256" key="1">
    <source>
        <dbReference type="ARBA" id="ARBA00001352"/>
    </source>
</evidence>
<keyword evidence="18" id="KW-1185">Reference proteome</keyword>
<comment type="cofactor">
    <cofactor evidence="2 15">
        <name>pyridoxal 5'-phosphate</name>
        <dbReference type="ChEBI" id="CHEBI:597326"/>
    </cofactor>
</comment>
<gene>
    <name evidence="17" type="ordered locus">Hhal_1980</name>
</gene>
<evidence type="ECO:0000256" key="15">
    <source>
        <dbReference type="PIRSR" id="PIRSR603739-50"/>
    </source>
</evidence>
<keyword evidence="9 15" id="KW-0663">Pyridoxal phosphate</keyword>
<comment type="similarity">
    <text evidence="4">Belongs to the radical SAM superfamily. KamA family.</text>
</comment>
<evidence type="ECO:0000313" key="17">
    <source>
        <dbReference type="EMBL" id="ABM62744.1"/>
    </source>
</evidence>
<reference evidence="18" key="1">
    <citation type="submission" date="2006-12" db="EMBL/GenBank/DDBJ databases">
        <title>Complete sequence of Halorhodospira halophila SL1.</title>
        <authorList>
            <consortium name="US DOE Joint Genome Institute"/>
            <person name="Copeland A."/>
            <person name="Lucas S."/>
            <person name="Lapidus A."/>
            <person name="Barry K."/>
            <person name="Detter J.C."/>
            <person name="Glavina del Rio T."/>
            <person name="Hammon N."/>
            <person name="Israni S."/>
            <person name="Dalin E."/>
            <person name="Tice H."/>
            <person name="Pitluck S."/>
            <person name="Saunders E."/>
            <person name="Brettin T."/>
            <person name="Bruce D."/>
            <person name="Han C."/>
            <person name="Tapia R."/>
            <person name="Schmutz J."/>
            <person name="Larimer F."/>
            <person name="Land M."/>
            <person name="Hauser L."/>
            <person name="Kyrpides N."/>
            <person name="Mikhailova N."/>
            <person name="Hoff W."/>
            <person name="Richardson P."/>
        </authorList>
    </citation>
    <scope>NUCLEOTIDE SEQUENCE [LARGE SCALE GENOMIC DNA]</scope>
    <source>
        <strain evidence="18">DSM 244 / SL1</strain>
    </source>
</reference>
<proteinExistence type="inferred from homology"/>
<dbReference type="GO" id="GO:0051539">
    <property type="term" value="F:4 iron, 4 sulfur cluster binding"/>
    <property type="evidence" value="ECO:0007669"/>
    <property type="project" value="UniProtKB-KW"/>
</dbReference>
<dbReference type="NCBIfam" id="TIGR03821">
    <property type="entry name" value="EFP_modif_epmB"/>
    <property type="match status" value="1"/>
</dbReference>
<dbReference type="GO" id="GO:0016853">
    <property type="term" value="F:isomerase activity"/>
    <property type="evidence" value="ECO:0007669"/>
    <property type="project" value="UniProtKB-KW"/>
</dbReference>